<gene>
    <name evidence="2" type="ORF">GALL_457130</name>
</gene>
<dbReference type="AlphaFoldDB" id="A0A1J5PMB4"/>
<feature type="transmembrane region" description="Helical" evidence="1">
    <location>
        <begin position="40"/>
        <end position="58"/>
    </location>
</feature>
<organism evidence="2">
    <name type="scientific">mine drainage metagenome</name>
    <dbReference type="NCBI Taxonomy" id="410659"/>
    <lineage>
        <taxon>unclassified sequences</taxon>
        <taxon>metagenomes</taxon>
        <taxon>ecological metagenomes</taxon>
    </lineage>
</organism>
<evidence type="ECO:0000256" key="1">
    <source>
        <dbReference type="SAM" id="Phobius"/>
    </source>
</evidence>
<reference evidence="2" key="1">
    <citation type="submission" date="2016-10" db="EMBL/GenBank/DDBJ databases">
        <title>Sequence of Gallionella enrichment culture.</title>
        <authorList>
            <person name="Poehlein A."/>
            <person name="Muehling M."/>
            <person name="Daniel R."/>
        </authorList>
    </citation>
    <scope>NUCLEOTIDE SEQUENCE</scope>
</reference>
<keyword evidence="1" id="KW-1133">Transmembrane helix</keyword>
<keyword evidence="1" id="KW-0812">Transmembrane</keyword>
<protein>
    <submittedName>
        <fullName evidence="2">Uncharacterized protein</fullName>
    </submittedName>
</protein>
<accession>A0A1J5PMB4</accession>
<keyword evidence="1" id="KW-0472">Membrane</keyword>
<proteinExistence type="predicted"/>
<name>A0A1J5PMB4_9ZZZZ</name>
<dbReference type="EMBL" id="MLJW01003179">
    <property type="protein sequence ID" value="OIQ72657.1"/>
    <property type="molecule type" value="Genomic_DNA"/>
</dbReference>
<evidence type="ECO:0000313" key="2">
    <source>
        <dbReference type="EMBL" id="OIQ72657.1"/>
    </source>
</evidence>
<sequence>MKMKFNAKAAAVLARQFDLMAHEMFVVILGLSAWKGTAQGVFVAAAVWLVFVLAAFWLRSLSEDPKTGGDEDESG</sequence>
<comment type="caution">
    <text evidence="2">The sequence shown here is derived from an EMBL/GenBank/DDBJ whole genome shotgun (WGS) entry which is preliminary data.</text>
</comment>